<evidence type="ECO:0000256" key="3">
    <source>
        <dbReference type="ARBA" id="ARBA00022801"/>
    </source>
</evidence>
<dbReference type="InterPro" id="IPR033453">
    <property type="entry name" value="Glyco_hydro_30_TIM-barrel"/>
</dbReference>
<name>A0A9J7BI33_9BACT</name>
<dbReference type="PANTHER" id="PTHR11069">
    <property type="entry name" value="GLUCOSYLCERAMIDASE"/>
    <property type="match status" value="1"/>
</dbReference>
<evidence type="ECO:0000313" key="7">
    <source>
        <dbReference type="EMBL" id="UWZ82115.1"/>
    </source>
</evidence>
<dbReference type="Pfam" id="PF02055">
    <property type="entry name" value="Glyco_hydro_30"/>
    <property type="match status" value="1"/>
</dbReference>
<protein>
    <recommendedName>
        <fullName evidence="9">Glucosylceramidase</fullName>
    </recommendedName>
</protein>
<gene>
    <name evidence="7" type="ORF">MOP44_16215</name>
</gene>
<reference evidence="7" key="1">
    <citation type="submission" date="2021-04" db="EMBL/GenBank/DDBJ databases">
        <title>Phylogenetic analysis of Acidobacteriaceae.</title>
        <authorList>
            <person name="Qiu L."/>
            <person name="Zhang Q."/>
        </authorList>
    </citation>
    <scope>NUCLEOTIDE SEQUENCE</scope>
    <source>
        <strain evidence="7">DSM 25168</strain>
    </source>
</reference>
<dbReference type="GO" id="GO:0016020">
    <property type="term" value="C:membrane"/>
    <property type="evidence" value="ECO:0007669"/>
    <property type="project" value="GOC"/>
</dbReference>
<evidence type="ECO:0000259" key="6">
    <source>
        <dbReference type="Pfam" id="PF17189"/>
    </source>
</evidence>
<feature type="domain" description="Glycosyl hydrolase family 30 TIM-barrel" evidence="5">
    <location>
        <begin position="76"/>
        <end position="371"/>
    </location>
</feature>
<keyword evidence="2" id="KW-0732">Signal</keyword>
<dbReference type="Gene3D" id="2.60.40.1180">
    <property type="entry name" value="Golgi alpha-mannosidase II"/>
    <property type="match status" value="1"/>
</dbReference>
<dbReference type="AlphaFoldDB" id="A0A9J7BI33"/>
<evidence type="ECO:0000313" key="8">
    <source>
        <dbReference type="Proteomes" id="UP001059380"/>
    </source>
</evidence>
<dbReference type="InterPro" id="IPR033452">
    <property type="entry name" value="GH30_C"/>
</dbReference>
<dbReference type="InterPro" id="IPR001139">
    <property type="entry name" value="Glyco_hydro_30"/>
</dbReference>
<dbReference type="InterPro" id="IPR013780">
    <property type="entry name" value="Glyco_hydro_b"/>
</dbReference>
<dbReference type="PANTHER" id="PTHR11069:SF23">
    <property type="entry name" value="LYSOSOMAL ACID GLUCOSYLCERAMIDASE"/>
    <property type="match status" value="1"/>
</dbReference>
<evidence type="ECO:0008006" key="9">
    <source>
        <dbReference type="Google" id="ProtNLM"/>
    </source>
</evidence>
<accession>A0A9J7BI33</accession>
<dbReference type="PRINTS" id="PR00843">
    <property type="entry name" value="GLHYDRLASE30"/>
</dbReference>
<dbReference type="PROSITE" id="PS51318">
    <property type="entry name" value="TAT"/>
    <property type="match status" value="1"/>
</dbReference>
<evidence type="ECO:0000259" key="5">
    <source>
        <dbReference type="Pfam" id="PF02055"/>
    </source>
</evidence>
<dbReference type="InterPro" id="IPR017853">
    <property type="entry name" value="GH"/>
</dbReference>
<dbReference type="GO" id="GO:0006680">
    <property type="term" value="P:glucosylceramide catabolic process"/>
    <property type="evidence" value="ECO:0007669"/>
    <property type="project" value="TreeGrafter"/>
</dbReference>
<dbReference type="Pfam" id="PF17189">
    <property type="entry name" value="Glyco_hydro_30C"/>
    <property type="match status" value="1"/>
</dbReference>
<proteinExistence type="inferred from homology"/>
<comment type="similarity">
    <text evidence="1 4">Belongs to the glycosyl hydrolase 30 family.</text>
</comment>
<dbReference type="Proteomes" id="UP001059380">
    <property type="component" value="Chromosome"/>
</dbReference>
<feature type="domain" description="Glycosyl hydrolase family 30 beta sandwich" evidence="6">
    <location>
        <begin position="426"/>
        <end position="477"/>
    </location>
</feature>
<evidence type="ECO:0000256" key="2">
    <source>
        <dbReference type="ARBA" id="ARBA00022729"/>
    </source>
</evidence>
<dbReference type="Gene3D" id="3.20.20.80">
    <property type="entry name" value="Glycosidases"/>
    <property type="match status" value="1"/>
</dbReference>
<dbReference type="SUPFAM" id="SSF51445">
    <property type="entry name" value="(Trans)glycosidases"/>
    <property type="match status" value="1"/>
</dbReference>
<dbReference type="KEGG" id="orp:MOP44_16215"/>
<sequence length="479" mass="53217">MSTRSRRSFLKTASASAAVLSLGRPRLFAQPSSTVKVWSTFRDRRHTAADPLTWKPVSQVSAQAVVLNTADTRQEILGFGTALTDSSCYVLSQLSQADRDAILHDIFSPDEMAMNVCRTCIGASDYARTLYSFDESDEPDPELKKFSIDHDKEYYLPVLRESRKHNPELFLFSSPWSPPNWMKPNKSMLGGAIRKQSFDPYARYFVKFLEGYKAEGLTINAVTVQNETDAEQEGRMPACLWAQEQEMEFAGKFLAPAIKKAGLDTKVWILDHNYSLWGRAIDELSDPSVYDAVDGIAWHGYVGEASAMSRVHDAFPKKNMYWTEGGPDYTQPDYLTDFATWSETFNGILNNWARSITAWNLALDEKGKPNIGPFSCGGTISIEGGTEKGGSHKVTKSGQYWAFAHYSKHIKRGAKVFATNGVAPNAQSAKVSYSGFVNPDGKHVLVVANRGAQERVQFVMGGNAVELDVPADSVHTLEW</sequence>
<keyword evidence="3 4" id="KW-0378">Hydrolase</keyword>
<dbReference type="GO" id="GO:0004348">
    <property type="term" value="F:glucosylceramidase activity"/>
    <property type="evidence" value="ECO:0007669"/>
    <property type="project" value="InterPro"/>
</dbReference>
<keyword evidence="4" id="KW-0326">Glycosidase</keyword>
<dbReference type="EMBL" id="CP093313">
    <property type="protein sequence ID" value="UWZ82115.1"/>
    <property type="molecule type" value="Genomic_DNA"/>
</dbReference>
<evidence type="ECO:0000256" key="4">
    <source>
        <dbReference type="RuleBase" id="RU361188"/>
    </source>
</evidence>
<evidence type="ECO:0000256" key="1">
    <source>
        <dbReference type="ARBA" id="ARBA00005382"/>
    </source>
</evidence>
<keyword evidence="8" id="KW-1185">Reference proteome</keyword>
<organism evidence="7 8">
    <name type="scientific">Occallatibacter riparius</name>
    <dbReference type="NCBI Taxonomy" id="1002689"/>
    <lineage>
        <taxon>Bacteria</taxon>
        <taxon>Pseudomonadati</taxon>
        <taxon>Acidobacteriota</taxon>
        <taxon>Terriglobia</taxon>
        <taxon>Terriglobales</taxon>
        <taxon>Acidobacteriaceae</taxon>
        <taxon>Occallatibacter</taxon>
    </lineage>
</organism>
<dbReference type="InterPro" id="IPR006311">
    <property type="entry name" value="TAT_signal"/>
</dbReference>
<dbReference type="RefSeq" id="WP_260791212.1">
    <property type="nucleotide sequence ID" value="NZ_CP093313.1"/>
</dbReference>